<keyword evidence="3" id="KW-1185">Reference proteome</keyword>
<accession>A0A953NH79</accession>
<feature type="transmembrane region" description="Helical" evidence="1">
    <location>
        <begin position="103"/>
        <end position="125"/>
    </location>
</feature>
<dbReference type="EMBL" id="JAIQBY010000035">
    <property type="protein sequence ID" value="MBZ4195626.1"/>
    <property type="molecule type" value="Genomic_DNA"/>
</dbReference>
<proteinExistence type="predicted"/>
<feature type="transmembrane region" description="Helical" evidence="1">
    <location>
        <begin position="21"/>
        <end position="45"/>
    </location>
</feature>
<comment type="caution">
    <text evidence="2">The sequence shown here is derived from an EMBL/GenBank/DDBJ whole genome shotgun (WGS) entry which is preliminary data.</text>
</comment>
<feature type="transmembrane region" description="Helical" evidence="1">
    <location>
        <begin position="131"/>
        <end position="155"/>
    </location>
</feature>
<feature type="transmembrane region" description="Helical" evidence="1">
    <location>
        <begin position="51"/>
        <end position="70"/>
    </location>
</feature>
<name>A0A953NH79_9MOLU</name>
<dbReference type="AlphaFoldDB" id="A0A953NH79"/>
<evidence type="ECO:0000313" key="3">
    <source>
        <dbReference type="Proteomes" id="UP000772186"/>
    </source>
</evidence>
<keyword evidence="1" id="KW-0472">Membrane</keyword>
<feature type="transmembrane region" description="Helical" evidence="1">
    <location>
        <begin position="167"/>
        <end position="186"/>
    </location>
</feature>
<protein>
    <submittedName>
        <fullName evidence="2">ABC transporter permease</fullName>
    </submittedName>
</protein>
<evidence type="ECO:0000256" key="1">
    <source>
        <dbReference type="SAM" id="Phobius"/>
    </source>
</evidence>
<dbReference type="Proteomes" id="UP000772186">
    <property type="component" value="Unassembled WGS sequence"/>
</dbReference>
<organism evidence="2 3">
    <name type="scientific">Mycoplasma tauri</name>
    <dbReference type="NCBI Taxonomy" id="547987"/>
    <lineage>
        <taxon>Bacteria</taxon>
        <taxon>Bacillati</taxon>
        <taxon>Mycoplasmatota</taxon>
        <taxon>Mollicutes</taxon>
        <taxon>Mycoplasmataceae</taxon>
        <taxon>Mycoplasma</taxon>
    </lineage>
</organism>
<gene>
    <name evidence="2" type="ORF">LAD73_02780</name>
</gene>
<sequence length="605" mass="70351">MKTTAFKYSSFAFNTVLKKKSSILMPMIVLFISILFKLITIFFIQNKYVDLAVYLYTFTIIVVTVLYASIKALNIFRDFEHEGMELISIAKPITRNKLVFGKLLTLTYFGIIWALVLFISSLIAIPSNYGISYMFIYSLLFFVSGFATYLLISLFTALIGYKLNQKIAMTLPLVLFIPFALGGSLLSANATSNVNNAAYFINQKYPYHLSGNEANVEPYFINNNKDELLIIPNGANNKTFSDEQKAYLENVMNVANKSSSEWQIYSWFSLPYQLVDIFNRDNKNVFRSISKNDFSNLDNYIYYNNLDDITYKYKLDKNTEHKKYNVSPIPELTENKYIVPGMLKSHSIMDNLIDTDIIYARENAENRDISFPEDDASFAAQNNLVGKLKWSYVYEVLKDENFNNIAAKFVDDFNKKITSEQDLTKINTKLFEEISLFVNNPESLINTYVNNNLTIFDENAIKHKKLQSEFERKIYFSVAILNYIYFNNNGSKLYEAMIKNPTNENQYGDYQININISGFNYRIGGFKKYDPEVITREENKKTKILTRYNLMPSDSNYLFQSTDELFVIRRDKQIVNKNAYFVIWTTVILILFVSVFALYRKKDYK</sequence>
<keyword evidence="1" id="KW-1133">Transmembrane helix</keyword>
<reference evidence="2 3" key="1">
    <citation type="submission" date="2021-09" db="EMBL/GenBank/DDBJ databases">
        <title>WGS of Mycoplasma sp. Zaradi2 strains.</title>
        <authorList>
            <person name="Spergser J."/>
        </authorList>
    </citation>
    <scope>NUCLEOTIDE SEQUENCE [LARGE SCALE GENOMIC DNA]</scope>
    <source>
        <strain evidence="2 3">1331</strain>
    </source>
</reference>
<keyword evidence="1" id="KW-0812">Transmembrane</keyword>
<evidence type="ECO:0000313" key="2">
    <source>
        <dbReference type="EMBL" id="MBZ4195626.1"/>
    </source>
</evidence>
<feature type="transmembrane region" description="Helical" evidence="1">
    <location>
        <begin position="579"/>
        <end position="599"/>
    </location>
</feature>
<dbReference type="RefSeq" id="WP_223644858.1">
    <property type="nucleotide sequence ID" value="NZ_JAIQBY010000035.1"/>
</dbReference>